<dbReference type="AlphaFoldDB" id="A0A4V2MR42"/>
<proteinExistence type="predicted"/>
<organism evidence="2 3">
    <name type="scientific">Pedobacter psychrodurus</name>
    <dbReference type="NCBI Taxonomy" id="2530456"/>
    <lineage>
        <taxon>Bacteria</taxon>
        <taxon>Pseudomonadati</taxon>
        <taxon>Bacteroidota</taxon>
        <taxon>Sphingobacteriia</taxon>
        <taxon>Sphingobacteriales</taxon>
        <taxon>Sphingobacteriaceae</taxon>
        <taxon>Pedobacter</taxon>
    </lineage>
</organism>
<dbReference type="OrthoDB" id="9812126at2"/>
<protein>
    <recommendedName>
        <fullName evidence="1">PIN like domain-containing protein</fullName>
    </recommendedName>
</protein>
<keyword evidence="3" id="KW-1185">Reference proteome</keyword>
<dbReference type="Proteomes" id="UP000293925">
    <property type="component" value="Unassembled WGS sequence"/>
</dbReference>
<name>A0A4V2MR42_9SPHI</name>
<sequence>MEFPLSILDKDKYFEQIAKLIEDEECIIFIDTNILAQFFRLYESARNEFFEWIDPLIKKERVKTPAWALNEYSKKYVKGQTKEYLSAGTKLNSISKDFKEAMRYLKMHVSENNVKGIGYNNIDDYHKDLDSIYKKLANFSNASNSNKEAYINDIHNEISSRFSSTVLQSNIYDLVNLTSINGPNRFAAQLPPGFKDNYKDFNATGDLIIWQEVLDYIRINNIRKVIFLSNDNKVDWMYMPSQIIHSGLPKPISNQTLSIADTRLVYEFKLYSGSNDFYIINTETLTQVLLSKGSKNIFELAKALQIVHSEDKADEYDIDVVEKRGEDGKNEILNKLEIKNNSDVESQQIQIEDFSEEAYSDSEYFEYNSTEIGKIIEELRTYDWYTQNPAIQSIYNLPRNIFNDEFNRDDWFVLGRNIYQSACGGSWEAMDFILNLKEAIFFPPFTEQCLAAGMFYEIFFNGNGKFRVGDYKTGFIEAVYDMQSKQEFKEVIEFIRAKLAEYQEYLLLLPDIDPQILEFSIEHYLDENLILGDIQVIESVKVMDEELLIQNKAKDVHEQYFPSIDSLRDLIANKFAVPSEQLKLNFKPELGKLETFGFRANTYLWKGPLKEVQLEVDEIYDDDLPF</sequence>
<dbReference type="InterPro" id="IPR041578">
    <property type="entry name" value="PIN_8"/>
</dbReference>
<evidence type="ECO:0000313" key="3">
    <source>
        <dbReference type="Proteomes" id="UP000293925"/>
    </source>
</evidence>
<feature type="domain" description="PIN like" evidence="1">
    <location>
        <begin position="27"/>
        <end position="239"/>
    </location>
</feature>
<gene>
    <name evidence="2" type="ORF">EZ456_07415</name>
</gene>
<accession>A0A4V2MR42</accession>
<evidence type="ECO:0000259" key="1">
    <source>
        <dbReference type="Pfam" id="PF18476"/>
    </source>
</evidence>
<evidence type="ECO:0000313" key="2">
    <source>
        <dbReference type="EMBL" id="TCD27769.1"/>
    </source>
</evidence>
<comment type="caution">
    <text evidence="2">The sequence shown here is derived from an EMBL/GenBank/DDBJ whole genome shotgun (WGS) entry which is preliminary data.</text>
</comment>
<dbReference type="EMBL" id="SJSO01000005">
    <property type="protein sequence ID" value="TCD27769.1"/>
    <property type="molecule type" value="Genomic_DNA"/>
</dbReference>
<dbReference type="RefSeq" id="WP_131528783.1">
    <property type="nucleotide sequence ID" value="NZ_SJSO01000005.1"/>
</dbReference>
<dbReference type="Pfam" id="PF18476">
    <property type="entry name" value="PIN_8"/>
    <property type="match status" value="1"/>
</dbReference>
<reference evidence="2 3" key="1">
    <citation type="submission" date="2019-02" db="EMBL/GenBank/DDBJ databases">
        <title>Pedobacter sp. RP-3-21 sp. nov., isolated from Arctic soil.</title>
        <authorList>
            <person name="Dahal R.H."/>
        </authorList>
    </citation>
    <scope>NUCLEOTIDE SEQUENCE [LARGE SCALE GENOMIC DNA]</scope>
    <source>
        <strain evidence="2 3">RP-3-21</strain>
    </source>
</reference>